<protein>
    <recommendedName>
        <fullName evidence="4">RNase H type-1 domain-containing protein</fullName>
    </recommendedName>
</protein>
<keyword evidence="3" id="KW-1185">Reference proteome</keyword>
<sequence length="137" mass="15251">SDRRASRPKAAVAPPQNPTTAKDRRRWGYGPYQMTVQVEGRCGCSRWSRWPVVSMAEGWWLKTLGAAHLGLLLLIEARAILEGLKLAWNRGFKGLAPVSVLMKSGRYMVGAKKLGTSNFDTFSGMSIKLLTTKLRQM</sequence>
<dbReference type="Proteomes" id="UP000593576">
    <property type="component" value="Unassembled WGS sequence"/>
</dbReference>
<feature type="non-terminal residue" evidence="2">
    <location>
        <position position="1"/>
    </location>
</feature>
<dbReference type="EMBL" id="JABFAF010000011">
    <property type="protein sequence ID" value="MBA0870147.1"/>
    <property type="molecule type" value="Genomic_DNA"/>
</dbReference>
<evidence type="ECO:0008006" key="4">
    <source>
        <dbReference type="Google" id="ProtNLM"/>
    </source>
</evidence>
<organism evidence="2 3">
    <name type="scientific">Gossypium schwendimanii</name>
    <name type="common">Cotton</name>
    <dbReference type="NCBI Taxonomy" id="34291"/>
    <lineage>
        <taxon>Eukaryota</taxon>
        <taxon>Viridiplantae</taxon>
        <taxon>Streptophyta</taxon>
        <taxon>Embryophyta</taxon>
        <taxon>Tracheophyta</taxon>
        <taxon>Spermatophyta</taxon>
        <taxon>Magnoliopsida</taxon>
        <taxon>eudicotyledons</taxon>
        <taxon>Gunneridae</taxon>
        <taxon>Pentapetalae</taxon>
        <taxon>rosids</taxon>
        <taxon>malvids</taxon>
        <taxon>Malvales</taxon>
        <taxon>Malvaceae</taxon>
        <taxon>Malvoideae</taxon>
        <taxon>Gossypium</taxon>
    </lineage>
</organism>
<gene>
    <name evidence="2" type="ORF">Goshw_008368</name>
</gene>
<accession>A0A7J9MH21</accession>
<dbReference type="OrthoDB" id="10454041at2759"/>
<evidence type="ECO:0000313" key="2">
    <source>
        <dbReference type="EMBL" id="MBA0870147.1"/>
    </source>
</evidence>
<feature type="region of interest" description="Disordered" evidence="1">
    <location>
        <begin position="1"/>
        <end position="24"/>
    </location>
</feature>
<evidence type="ECO:0000313" key="3">
    <source>
        <dbReference type="Proteomes" id="UP000593576"/>
    </source>
</evidence>
<reference evidence="2 3" key="1">
    <citation type="journal article" date="2019" name="Genome Biol. Evol.">
        <title>Insights into the evolution of the New World diploid cottons (Gossypium, subgenus Houzingenia) based on genome sequencing.</title>
        <authorList>
            <person name="Grover C.E."/>
            <person name="Arick M.A. 2nd"/>
            <person name="Thrash A."/>
            <person name="Conover J.L."/>
            <person name="Sanders W.S."/>
            <person name="Peterson D.G."/>
            <person name="Frelichowski J.E."/>
            <person name="Scheffler J.A."/>
            <person name="Scheffler B.E."/>
            <person name="Wendel J.F."/>
        </authorList>
    </citation>
    <scope>NUCLEOTIDE SEQUENCE [LARGE SCALE GENOMIC DNA]</scope>
    <source>
        <strain evidence="2">1</strain>
        <tissue evidence="2">Leaf</tissue>
    </source>
</reference>
<comment type="caution">
    <text evidence="2">The sequence shown here is derived from an EMBL/GenBank/DDBJ whole genome shotgun (WGS) entry which is preliminary data.</text>
</comment>
<name>A0A7J9MH21_GOSSC</name>
<proteinExistence type="predicted"/>
<dbReference type="AlphaFoldDB" id="A0A7J9MH21"/>
<feature type="non-terminal residue" evidence="2">
    <location>
        <position position="137"/>
    </location>
</feature>
<evidence type="ECO:0000256" key="1">
    <source>
        <dbReference type="SAM" id="MobiDB-lite"/>
    </source>
</evidence>